<dbReference type="Pfam" id="PF20174">
    <property type="entry name" value="DUF6540"/>
    <property type="match status" value="1"/>
</dbReference>
<accession>A0A9P8W1G4</accession>
<proteinExistence type="predicted"/>
<protein>
    <submittedName>
        <fullName evidence="1">Uncharacterized protein</fullName>
    </submittedName>
</protein>
<dbReference type="InterPro" id="IPR046670">
    <property type="entry name" value="DUF6540"/>
</dbReference>
<dbReference type="Proteomes" id="UP000777438">
    <property type="component" value="Unassembled WGS sequence"/>
</dbReference>
<organism evidence="1 2">
    <name type="scientific">Thelonectria olida</name>
    <dbReference type="NCBI Taxonomy" id="1576542"/>
    <lineage>
        <taxon>Eukaryota</taxon>
        <taxon>Fungi</taxon>
        <taxon>Dikarya</taxon>
        <taxon>Ascomycota</taxon>
        <taxon>Pezizomycotina</taxon>
        <taxon>Sordariomycetes</taxon>
        <taxon>Hypocreomycetidae</taxon>
        <taxon>Hypocreales</taxon>
        <taxon>Nectriaceae</taxon>
        <taxon>Thelonectria</taxon>
    </lineage>
</organism>
<reference evidence="1 2" key="1">
    <citation type="journal article" date="2021" name="Nat. Commun.">
        <title>Genetic determinants of endophytism in the Arabidopsis root mycobiome.</title>
        <authorList>
            <person name="Mesny F."/>
            <person name="Miyauchi S."/>
            <person name="Thiergart T."/>
            <person name="Pickel B."/>
            <person name="Atanasova L."/>
            <person name="Karlsson M."/>
            <person name="Huettel B."/>
            <person name="Barry K.W."/>
            <person name="Haridas S."/>
            <person name="Chen C."/>
            <person name="Bauer D."/>
            <person name="Andreopoulos W."/>
            <person name="Pangilinan J."/>
            <person name="LaButti K."/>
            <person name="Riley R."/>
            <person name="Lipzen A."/>
            <person name="Clum A."/>
            <person name="Drula E."/>
            <person name="Henrissat B."/>
            <person name="Kohler A."/>
            <person name="Grigoriev I.V."/>
            <person name="Martin F.M."/>
            <person name="Hacquard S."/>
        </authorList>
    </citation>
    <scope>NUCLEOTIDE SEQUENCE [LARGE SCALE GENOMIC DNA]</scope>
    <source>
        <strain evidence="1 2">MPI-CAGE-CH-0241</strain>
    </source>
</reference>
<comment type="caution">
    <text evidence="1">The sequence shown here is derived from an EMBL/GenBank/DDBJ whole genome shotgun (WGS) entry which is preliminary data.</text>
</comment>
<evidence type="ECO:0000313" key="2">
    <source>
        <dbReference type="Proteomes" id="UP000777438"/>
    </source>
</evidence>
<evidence type="ECO:0000313" key="1">
    <source>
        <dbReference type="EMBL" id="KAH6886430.1"/>
    </source>
</evidence>
<keyword evidence="2" id="KW-1185">Reference proteome</keyword>
<dbReference type="AlphaFoldDB" id="A0A9P8W1G4"/>
<sequence>MARRNVYLAKSRPTSRMRAHFGILIPREGTLPEDLHLHTSQVDAPAFLGTIVHVVGAPMAGFCLEFKRNFDANRDQHLNEVIRIGSINQAHVADPPTTDFSTDERPICALEVAAAKIPPPKKSEDFLAPVNDTTNRRCQEWTMDFVRKMVGLGLIEPDAVQIVQSHRDPPDFGIGLRSVNVDG</sequence>
<dbReference type="EMBL" id="JAGPYM010000016">
    <property type="protein sequence ID" value="KAH6886430.1"/>
    <property type="molecule type" value="Genomic_DNA"/>
</dbReference>
<name>A0A9P8W1G4_9HYPO</name>
<dbReference type="OrthoDB" id="2999773at2759"/>
<gene>
    <name evidence="1" type="ORF">B0T10DRAFT_80780</name>
</gene>